<dbReference type="Pfam" id="PF07963">
    <property type="entry name" value="N_methyl"/>
    <property type="match status" value="1"/>
</dbReference>
<keyword evidence="1" id="KW-1133">Transmembrane helix</keyword>
<proteinExistence type="predicted"/>
<evidence type="ECO:0000313" key="3">
    <source>
        <dbReference type="Proteomes" id="UP000810171"/>
    </source>
</evidence>
<dbReference type="Proteomes" id="UP000810171">
    <property type="component" value="Unassembled WGS sequence"/>
</dbReference>
<evidence type="ECO:0000313" key="2">
    <source>
        <dbReference type="EMBL" id="MBP0048869.1"/>
    </source>
</evidence>
<reference evidence="2 3" key="1">
    <citation type="submission" date="2020-09" db="EMBL/GenBank/DDBJ databases">
        <authorList>
            <person name="Tanuku N.R.S."/>
        </authorList>
    </citation>
    <scope>NUCLEOTIDE SEQUENCE [LARGE SCALE GENOMIC DNA]</scope>
    <source>
        <strain evidence="2 3">AK62</strain>
    </source>
</reference>
<evidence type="ECO:0000256" key="1">
    <source>
        <dbReference type="SAM" id="Phobius"/>
    </source>
</evidence>
<keyword evidence="3" id="KW-1185">Reference proteome</keyword>
<keyword evidence="1" id="KW-0472">Membrane</keyword>
<comment type="caution">
    <text evidence="2">The sequence shown here is derived from an EMBL/GenBank/DDBJ whole genome shotgun (WGS) entry which is preliminary data.</text>
</comment>
<dbReference type="RefSeq" id="WP_209287490.1">
    <property type="nucleotide sequence ID" value="NZ_JACVEW010000012.1"/>
</dbReference>
<dbReference type="NCBIfam" id="TIGR02532">
    <property type="entry name" value="IV_pilin_GFxxxE"/>
    <property type="match status" value="1"/>
</dbReference>
<dbReference type="InterPro" id="IPR012902">
    <property type="entry name" value="N_methyl_site"/>
</dbReference>
<keyword evidence="1" id="KW-0812">Transmembrane</keyword>
<gene>
    <name evidence="2" type="primary">pilV</name>
    <name evidence="2" type="ORF">H9C73_08980</name>
</gene>
<dbReference type="InterPro" id="IPR013362">
    <property type="entry name" value="Pilus_4_PilV"/>
</dbReference>
<dbReference type="EMBL" id="JACVEW010000012">
    <property type="protein sequence ID" value="MBP0048869.1"/>
    <property type="molecule type" value="Genomic_DNA"/>
</dbReference>
<accession>A0ABS3ZCW7</accession>
<organism evidence="2 3">
    <name type="scientific">Marinobacterium alkalitolerans</name>
    <dbReference type="NCBI Taxonomy" id="1542925"/>
    <lineage>
        <taxon>Bacteria</taxon>
        <taxon>Pseudomonadati</taxon>
        <taxon>Pseudomonadota</taxon>
        <taxon>Gammaproteobacteria</taxon>
        <taxon>Oceanospirillales</taxon>
        <taxon>Oceanospirillaceae</taxon>
        <taxon>Marinobacterium</taxon>
    </lineage>
</organism>
<feature type="transmembrane region" description="Helical" evidence="1">
    <location>
        <begin position="23"/>
        <end position="47"/>
    </location>
</feature>
<name>A0ABS3ZCW7_9GAMM</name>
<protein>
    <submittedName>
        <fullName evidence="2">Type IV pilus modification protein PilV</fullName>
    </submittedName>
</protein>
<sequence length="177" mass="18761">MIIVIRNGVGGSRKMTRNAHKGFTLLESLIALIVFSFALLALAAMYAKTLSMSHSTYLRALASIQAMDMEERIRANPEAGVGDYSSIDCADYSAADITPPENFNGNAGSIAADDAADWCGNNFRVFGGLLVAAGVSGPASSAGSADLEITLQWNERAIEQDTGVSVQSQAFTYTVRK</sequence>
<dbReference type="NCBIfam" id="TIGR02523">
    <property type="entry name" value="type_IV_pilV"/>
    <property type="match status" value="1"/>
</dbReference>
<dbReference type="PROSITE" id="PS00409">
    <property type="entry name" value="PROKAR_NTER_METHYL"/>
    <property type="match status" value="1"/>
</dbReference>